<dbReference type="InterPro" id="IPR000782">
    <property type="entry name" value="FAS1_domain"/>
</dbReference>
<dbReference type="Proteomes" id="UP000267251">
    <property type="component" value="Unassembled WGS sequence"/>
</dbReference>
<dbReference type="SMART" id="SM00554">
    <property type="entry name" value="FAS1"/>
    <property type="match status" value="1"/>
</dbReference>
<evidence type="ECO:0000259" key="3">
    <source>
        <dbReference type="PROSITE" id="PS50213"/>
    </source>
</evidence>
<dbReference type="InterPro" id="IPR036378">
    <property type="entry name" value="FAS1_dom_sf"/>
</dbReference>
<feature type="chain" id="PRO_5020263036" description="FAS1 domain-containing protein" evidence="2">
    <location>
        <begin position="26"/>
        <end position="410"/>
    </location>
</feature>
<name>A0A4P9Y5U2_9FUNG</name>
<dbReference type="PANTHER" id="PTHR10900:SF77">
    <property type="entry name" value="FI19380P1"/>
    <property type="match status" value="1"/>
</dbReference>
<feature type="region of interest" description="Disordered" evidence="1">
    <location>
        <begin position="28"/>
        <end position="49"/>
    </location>
</feature>
<evidence type="ECO:0000313" key="5">
    <source>
        <dbReference type="Proteomes" id="UP000267251"/>
    </source>
</evidence>
<dbReference type="Gene3D" id="2.30.180.10">
    <property type="entry name" value="FAS1 domain"/>
    <property type="match status" value="2"/>
</dbReference>
<dbReference type="Pfam" id="PF02469">
    <property type="entry name" value="Fasciclin"/>
    <property type="match status" value="1"/>
</dbReference>
<dbReference type="OrthoDB" id="286301at2759"/>
<dbReference type="SUPFAM" id="SSF82153">
    <property type="entry name" value="FAS1 domain"/>
    <property type="match status" value="2"/>
</dbReference>
<dbReference type="PANTHER" id="PTHR10900">
    <property type="entry name" value="PERIOSTIN-RELATED"/>
    <property type="match status" value="1"/>
</dbReference>
<feature type="region of interest" description="Disordered" evidence="1">
    <location>
        <begin position="368"/>
        <end position="389"/>
    </location>
</feature>
<protein>
    <recommendedName>
        <fullName evidence="3">FAS1 domain-containing protein</fullName>
    </recommendedName>
</protein>
<proteinExistence type="predicted"/>
<keyword evidence="5" id="KW-1185">Reference proteome</keyword>
<feature type="domain" description="FAS1" evidence="3">
    <location>
        <begin position="60"/>
        <end position="226"/>
    </location>
</feature>
<dbReference type="InterPro" id="IPR050904">
    <property type="entry name" value="Adhesion/Biosynth-related"/>
</dbReference>
<dbReference type="PROSITE" id="PS50213">
    <property type="entry name" value="FAS1"/>
    <property type="match status" value="1"/>
</dbReference>
<organism evidence="4 5">
    <name type="scientific">Piptocephalis cylindrospora</name>
    <dbReference type="NCBI Taxonomy" id="1907219"/>
    <lineage>
        <taxon>Eukaryota</taxon>
        <taxon>Fungi</taxon>
        <taxon>Fungi incertae sedis</taxon>
        <taxon>Zoopagomycota</taxon>
        <taxon>Zoopagomycotina</taxon>
        <taxon>Zoopagomycetes</taxon>
        <taxon>Zoopagales</taxon>
        <taxon>Piptocephalidaceae</taxon>
        <taxon>Piptocephalis</taxon>
    </lineage>
</organism>
<keyword evidence="2" id="KW-0732">Signal</keyword>
<evidence type="ECO:0000313" key="4">
    <source>
        <dbReference type="EMBL" id="RKP14408.1"/>
    </source>
</evidence>
<accession>A0A4P9Y5U2</accession>
<feature type="signal peptide" evidence="2">
    <location>
        <begin position="1"/>
        <end position="25"/>
    </location>
</feature>
<feature type="compositionally biased region" description="Low complexity" evidence="1">
    <location>
        <begin position="30"/>
        <end position="49"/>
    </location>
</feature>
<reference evidence="5" key="1">
    <citation type="journal article" date="2018" name="Nat. Microbiol.">
        <title>Leveraging single-cell genomics to expand the fungal tree of life.</title>
        <authorList>
            <person name="Ahrendt S.R."/>
            <person name="Quandt C.A."/>
            <person name="Ciobanu D."/>
            <person name="Clum A."/>
            <person name="Salamov A."/>
            <person name="Andreopoulos B."/>
            <person name="Cheng J.F."/>
            <person name="Woyke T."/>
            <person name="Pelin A."/>
            <person name="Henrissat B."/>
            <person name="Reynolds N.K."/>
            <person name="Benny G.L."/>
            <person name="Smith M.E."/>
            <person name="James T.Y."/>
            <person name="Grigoriev I.V."/>
        </authorList>
    </citation>
    <scope>NUCLEOTIDE SEQUENCE [LARGE SCALE GENOMIC DNA]</scope>
</reference>
<dbReference type="AlphaFoldDB" id="A0A4P9Y5U2"/>
<dbReference type="EMBL" id="KZ987839">
    <property type="protein sequence ID" value="RKP14408.1"/>
    <property type="molecule type" value="Genomic_DNA"/>
</dbReference>
<evidence type="ECO:0000256" key="2">
    <source>
        <dbReference type="SAM" id="SignalP"/>
    </source>
</evidence>
<gene>
    <name evidence="4" type="ORF">BJ684DRAFT_15268</name>
</gene>
<sequence length="410" mass="43277">MLNPTQRTLVLLLATLALANSAVEAQAPVPASTSPNQPQASAPANQARPLAATAAKFPANTPCLDVIKGTPELSGFNGLLTKPAQASLVLQLQSGRDNFTIFAPTNEAMKTVFLPMPLPSQLNETMRNPPASKANQRELALAAYHILPHIVMSKDFPKDNTPVGTMMQDGSFGLFTNKQSVVASPVLIRGLDGKQLTISHGTGTSSVVKEDIQCRNGVIHMINAPLRLPLPASQMLNRTKLTTTLGVLQAANKVQKLDTAIGTTVNVLAFPNNSPGSPTHPDAKYFNVTFRPTDWPLFTNTIRAYMAQENSTEVVAYEDQDGLPGLRFSQAQNGSISINGVPIVQADIPIANGVLHIMAHALDPTTMGGVNTSDTNKTSQGSIPSSATASPAGQPILLAGMAILAGWMAL</sequence>
<evidence type="ECO:0000256" key="1">
    <source>
        <dbReference type="SAM" id="MobiDB-lite"/>
    </source>
</evidence>